<keyword evidence="3 5" id="KW-1133">Transmembrane helix</keyword>
<organism evidence="6 7">
    <name type="scientific">Leucosporidium creatinivorum</name>
    <dbReference type="NCBI Taxonomy" id="106004"/>
    <lineage>
        <taxon>Eukaryota</taxon>
        <taxon>Fungi</taxon>
        <taxon>Dikarya</taxon>
        <taxon>Basidiomycota</taxon>
        <taxon>Pucciniomycotina</taxon>
        <taxon>Microbotryomycetes</taxon>
        <taxon>Leucosporidiales</taxon>
        <taxon>Leucosporidium</taxon>
    </lineage>
</organism>
<reference evidence="6 7" key="1">
    <citation type="submission" date="2016-07" db="EMBL/GenBank/DDBJ databases">
        <title>Pervasive Adenine N6-methylation of Active Genes in Fungi.</title>
        <authorList>
            <consortium name="DOE Joint Genome Institute"/>
            <person name="Mondo S.J."/>
            <person name="Dannebaum R.O."/>
            <person name="Kuo R.C."/>
            <person name="Labutti K."/>
            <person name="Haridas S."/>
            <person name="Kuo A."/>
            <person name="Salamov A."/>
            <person name="Ahrendt S.R."/>
            <person name="Lipzen A."/>
            <person name="Sullivan W."/>
            <person name="Andreopoulos W.B."/>
            <person name="Clum A."/>
            <person name="Lindquist E."/>
            <person name="Daum C."/>
            <person name="Ramamoorthy G.K."/>
            <person name="Gryganskyi A."/>
            <person name="Culley D."/>
            <person name="Magnuson J.K."/>
            <person name="James T.Y."/>
            <person name="O'Malley M.A."/>
            <person name="Stajich J.E."/>
            <person name="Spatafora J.W."/>
            <person name="Visel A."/>
            <person name="Grigoriev I.V."/>
        </authorList>
    </citation>
    <scope>NUCLEOTIDE SEQUENCE [LARGE SCALE GENOMIC DNA]</scope>
    <source>
        <strain evidence="6 7">62-1032</strain>
    </source>
</reference>
<feature type="transmembrane region" description="Helical" evidence="5">
    <location>
        <begin position="159"/>
        <end position="182"/>
    </location>
</feature>
<comment type="caution">
    <text evidence="6">The sequence shown here is derived from an EMBL/GenBank/DDBJ whole genome shotgun (WGS) entry which is preliminary data.</text>
</comment>
<gene>
    <name evidence="6" type="ORF">BCR35DRAFT_137873</name>
</gene>
<dbReference type="Gene3D" id="1.20.1250.20">
    <property type="entry name" value="MFS general substrate transporter like domains"/>
    <property type="match status" value="1"/>
</dbReference>
<proteinExistence type="predicted"/>
<evidence type="ECO:0000313" key="6">
    <source>
        <dbReference type="EMBL" id="ORY90322.1"/>
    </source>
</evidence>
<dbReference type="GO" id="GO:0022857">
    <property type="term" value="F:transmembrane transporter activity"/>
    <property type="evidence" value="ECO:0007669"/>
    <property type="project" value="TreeGrafter"/>
</dbReference>
<evidence type="ECO:0008006" key="8">
    <source>
        <dbReference type="Google" id="ProtNLM"/>
    </source>
</evidence>
<comment type="subcellular location">
    <subcellularLocation>
        <location evidence="1">Membrane</location>
        <topology evidence="1">Multi-pass membrane protein</topology>
    </subcellularLocation>
</comment>
<dbReference type="OrthoDB" id="10021397at2759"/>
<feature type="transmembrane region" description="Helical" evidence="5">
    <location>
        <begin position="65"/>
        <end position="84"/>
    </location>
</feature>
<sequence length="320" mass="33828">MLATITCLLLPLQWGGNKYAWSDGVIIGTFVAFGVLVVIFTIVEWKFAGPTSILPLRYLKNRSQVGACLEAFFIMFTMLVGIYYLPIFFQATKGVTATKSGIDILAFMLSVVVGAGLGGALISQFGYYWPFLVGGPVFICIGSGLLYTVRADSSSATLIGYQILLGLGVGTVMQNTLIAVQADCDDERDIPQKTGLVTFTQLVGGTIGIAIASTIFYNRLYSALDEFAPGAPVIVRSSVSAIKDIAPEFQPGVKQAYVAALNNVFIVSLHLILSLLPRAQLTLLLTPSQIGVAAGGLASLSGLLVRNLSVKGKDLMAGGA</sequence>
<feature type="transmembrane region" description="Helical" evidence="5">
    <location>
        <begin position="104"/>
        <end position="122"/>
    </location>
</feature>
<name>A0A1Y2G116_9BASI</name>
<feature type="transmembrane region" description="Helical" evidence="5">
    <location>
        <begin position="194"/>
        <end position="217"/>
    </location>
</feature>
<protein>
    <recommendedName>
        <fullName evidence="8">Major facilitator superfamily domain-containing protein</fullName>
    </recommendedName>
</protein>
<keyword evidence="2 5" id="KW-0812">Transmembrane</keyword>
<dbReference type="EMBL" id="MCGR01000004">
    <property type="protein sequence ID" value="ORY90322.1"/>
    <property type="molecule type" value="Genomic_DNA"/>
</dbReference>
<evidence type="ECO:0000313" key="7">
    <source>
        <dbReference type="Proteomes" id="UP000193467"/>
    </source>
</evidence>
<feature type="transmembrane region" description="Helical" evidence="5">
    <location>
        <begin position="256"/>
        <end position="276"/>
    </location>
</feature>
<dbReference type="SUPFAM" id="SSF103473">
    <property type="entry name" value="MFS general substrate transporter"/>
    <property type="match status" value="1"/>
</dbReference>
<evidence type="ECO:0000256" key="1">
    <source>
        <dbReference type="ARBA" id="ARBA00004141"/>
    </source>
</evidence>
<evidence type="ECO:0000256" key="5">
    <source>
        <dbReference type="SAM" id="Phobius"/>
    </source>
</evidence>
<keyword evidence="7" id="KW-1185">Reference proteome</keyword>
<dbReference type="AlphaFoldDB" id="A0A1Y2G116"/>
<dbReference type="GO" id="GO:0005886">
    <property type="term" value="C:plasma membrane"/>
    <property type="evidence" value="ECO:0007669"/>
    <property type="project" value="TreeGrafter"/>
</dbReference>
<accession>A0A1Y2G116</accession>
<dbReference type="InterPro" id="IPR036259">
    <property type="entry name" value="MFS_trans_sf"/>
</dbReference>
<feature type="transmembrane region" description="Helical" evidence="5">
    <location>
        <begin position="283"/>
        <end position="305"/>
    </location>
</feature>
<evidence type="ECO:0000256" key="4">
    <source>
        <dbReference type="ARBA" id="ARBA00023136"/>
    </source>
</evidence>
<dbReference type="PANTHER" id="PTHR23501">
    <property type="entry name" value="MAJOR FACILITATOR SUPERFAMILY"/>
    <property type="match status" value="1"/>
</dbReference>
<keyword evidence="4 5" id="KW-0472">Membrane</keyword>
<feature type="transmembrane region" description="Helical" evidence="5">
    <location>
        <begin position="129"/>
        <end position="147"/>
    </location>
</feature>
<evidence type="ECO:0000256" key="2">
    <source>
        <dbReference type="ARBA" id="ARBA00022692"/>
    </source>
</evidence>
<dbReference type="PANTHER" id="PTHR23501:SF198">
    <property type="entry name" value="AZOLE RESISTANCE PROTEIN 1-RELATED"/>
    <property type="match status" value="1"/>
</dbReference>
<evidence type="ECO:0000256" key="3">
    <source>
        <dbReference type="ARBA" id="ARBA00022989"/>
    </source>
</evidence>
<dbReference type="InParanoid" id="A0A1Y2G116"/>
<feature type="transmembrane region" description="Helical" evidence="5">
    <location>
        <begin position="25"/>
        <end position="45"/>
    </location>
</feature>
<dbReference type="Proteomes" id="UP000193467">
    <property type="component" value="Unassembled WGS sequence"/>
</dbReference>